<dbReference type="SUPFAM" id="SSF55347">
    <property type="entry name" value="Glyceraldehyde-3-phosphate dehydrogenase-like, C-terminal domain"/>
    <property type="match status" value="1"/>
</dbReference>
<dbReference type="Pfam" id="PF01408">
    <property type="entry name" value="GFO_IDH_MocA"/>
    <property type="match status" value="1"/>
</dbReference>
<evidence type="ECO:0000256" key="4">
    <source>
        <dbReference type="ARBA" id="ARBA00038984"/>
    </source>
</evidence>
<dbReference type="Gene3D" id="3.30.360.10">
    <property type="entry name" value="Dihydrodipicolinate Reductase, domain 2"/>
    <property type="match status" value="1"/>
</dbReference>
<keyword evidence="2" id="KW-0560">Oxidoreductase</keyword>
<evidence type="ECO:0000256" key="6">
    <source>
        <dbReference type="ARBA" id="ARBA00042926"/>
    </source>
</evidence>
<evidence type="ECO:0000313" key="14">
    <source>
        <dbReference type="EMBL" id="CAI8020347.1"/>
    </source>
</evidence>
<dbReference type="PANTHER" id="PTHR22604">
    <property type="entry name" value="OXIDOREDUCTASES"/>
    <property type="match status" value="1"/>
</dbReference>
<dbReference type="InterPro" id="IPR036291">
    <property type="entry name" value="NAD(P)-bd_dom_sf"/>
</dbReference>
<evidence type="ECO:0000256" key="9">
    <source>
        <dbReference type="ARBA" id="ARBA00047423"/>
    </source>
</evidence>
<comment type="similarity">
    <text evidence="1">Belongs to the Gfo/Idh/MocA family.</text>
</comment>
<evidence type="ECO:0000256" key="7">
    <source>
        <dbReference type="ARBA" id="ARBA00042988"/>
    </source>
</evidence>
<evidence type="ECO:0000256" key="1">
    <source>
        <dbReference type="ARBA" id="ARBA00010928"/>
    </source>
</evidence>
<dbReference type="InterPro" id="IPR050984">
    <property type="entry name" value="Gfo/Idh/MocA_domain"/>
</dbReference>
<dbReference type="GO" id="GO:0000166">
    <property type="term" value="F:nucleotide binding"/>
    <property type="evidence" value="ECO:0007669"/>
    <property type="project" value="InterPro"/>
</dbReference>
<dbReference type="Pfam" id="PF22725">
    <property type="entry name" value="GFO_IDH_MocA_C3"/>
    <property type="match status" value="1"/>
</dbReference>
<proteinExistence type="inferred from homology"/>
<dbReference type="Gene3D" id="3.40.50.720">
    <property type="entry name" value="NAD(P)-binding Rossmann-like Domain"/>
    <property type="match status" value="1"/>
</dbReference>
<evidence type="ECO:0000259" key="13">
    <source>
        <dbReference type="Pfam" id="PF22725"/>
    </source>
</evidence>
<dbReference type="AlphaFoldDB" id="A0AA35S0A6"/>
<dbReference type="InterPro" id="IPR000683">
    <property type="entry name" value="Gfo/Idh/MocA-like_OxRdtase_N"/>
</dbReference>
<feature type="region of interest" description="Disordered" evidence="11">
    <location>
        <begin position="245"/>
        <end position="285"/>
    </location>
</feature>
<dbReference type="EC" id="1.3.1.20" evidence="3"/>
<reference evidence="14" key="1">
    <citation type="submission" date="2023-03" db="EMBL/GenBank/DDBJ databases">
        <authorList>
            <person name="Steffen K."/>
            <person name="Cardenas P."/>
        </authorList>
    </citation>
    <scope>NUCLEOTIDE SEQUENCE</scope>
</reference>
<feature type="domain" description="Gfo/Idh/MocA-like oxidoreductase N-terminal" evidence="12">
    <location>
        <begin position="5"/>
        <end position="122"/>
    </location>
</feature>
<comment type="caution">
    <text evidence="14">The sequence shown here is derived from an EMBL/GenBank/DDBJ whole genome shotgun (WGS) entry which is preliminary data.</text>
</comment>
<feature type="compositionally biased region" description="Low complexity" evidence="11">
    <location>
        <begin position="247"/>
        <end position="256"/>
    </location>
</feature>
<dbReference type="GO" id="GO:0047837">
    <property type="term" value="F:D-xylose 1-dehydrogenase (NADP+) activity"/>
    <property type="evidence" value="ECO:0007669"/>
    <property type="project" value="UniProtKB-EC"/>
</dbReference>
<evidence type="ECO:0000259" key="12">
    <source>
        <dbReference type="Pfam" id="PF01408"/>
    </source>
</evidence>
<evidence type="ECO:0000256" key="10">
    <source>
        <dbReference type="ARBA" id="ARBA00049233"/>
    </source>
</evidence>
<dbReference type="InterPro" id="IPR055170">
    <property type="entry name" value="GFO_IDH_MocA-like_dom"/>
</dbReference>
<dbReference type="EC" id="1.1.1.179" evidence="4"/>
<evidence type="ECO:0000256" key="11">
    <source>
        <dbReference type="SAM" id="MobiDB-lite"/>
    </source>
</evidence>
<dbReference type="SUPFAM" id="SSF51735">
    <property type="entry name" value="NAD(P)-binding Rossmann-fold domains"/>
    <property type="match status" value="1"/>
</dbReference>
<evidence type="ECO:0000256" key="5">
    <source>
        <dbReference type="ARBA" id="ARBA00040603"/>
    </source>
</evidence>
<evidence type="ECO:0000256" key="3">
    <source>
        <dbReference type="ARBA" id="ARBA00038853"/>
    </source>
</evidence>
<evidence type="ECO:0000256" key="2">
    <source>
        <dbReference type="ARBA" id="ARBA00023002"/>
    </source>
</evidence>
<gene>
    <name evidence="14" type="ORF">GBAR_LOCUS12172</name>
</gene>
<feature type="compositionally biased region" description="Basic and acidic residues" evidence="11">
    <location>
        <begin position="261"/>
        <end position="273"/>
    </location>
</feature>
<comment type="catalytic activity">
    <reaction evidence="10">
        <text>D-xylose + NADP(+) = D-xylono-1,5-lactone + NADPH + H(+)</text>
        <dbReference type="Rhea" id="RHEA:22000"/>
        <dbReference type="ChEBI" id="CHEBI:15378"/>
        <dbReference type="ChEBI" id="CHEBI:15867"/>
        <dbReference type="ChEBI" id="CHEBI:53455"/>
        <dbReference type="ChEBI" id="CHEBI:57783"/>
        <dbReference type="ChEBI" id="CHEBI:58349"/>
        <dbReference type="EC" id="1.1.1.179"/>
    </reaction>
</comment>
<keyword evidence="15" id="KW-1185">Reference proteome</keyword>
<evidence type="ECO:0000256" key="8">
    <source>
        <dbReference type="ARBA" id="ARBA00043025"/>
    </source>
</evidence>
<name>A0AA35S0A6_GEOBA</name>
<dbReference type="GO" id="GO:0047115">
    <property type="term" value="F:trans-1,2-dihydrobenzene-1,2-diol dehydrogenase activity"/>
    <property type="evidence" value="ECO:0007669"/>
    <property type="project" value="UniProtKB-EC"/>
</dbReference>
<dbReference type="PANTHER" id="PTHR22604:SF105">
    <property type="entry name" value="TRANS-1,2-DIHYDROBENZENE-1,2-DIOL DEHYDROGENASE"/>
    <property type="match status" value="1"/>
</dbReference>
<organism evidence="14 15">
    <name type="scientific">Geodia barretti</name>
    <name type="common">Barrett's horny sponge</name>
    <dbReference type="NCBI Taxonomy" id="519541"/>
    <lineage>
        <taxon>Eukaryota</taxon>
        <taxon>Metazoa</taxon>
        <taxon>Porifera</taxon>
        <taxon>Demospongiae</taxon>
        <taxon>Heteroscleromorpha</taxon>
        <taxon>Tetractinellida</taxon>
        <taxon>Astrophorina</taxon>
        <taxon>Geodiidae</taxon>
        <taxon>Geodia</taxon>
    </lineage>
</organism>
<dbReference type="EMBL" id="CASHTH010001824">
    <property type="protein sequence ID" value="CAI8020347.1"/>
    <property type="molecule type" value="Genomic_DNA"/>
</dbReference>
<protein>
    <recommendedName>
        <fullName evidence="5">Trans-1,2-dihydrobenzene-1,2-diol dehydrogenase</fullName>
        <ecNumber evidence="4">1.1.1.179</ecNumber>
        <ecNumber evidence="3">1.3.1.20</ecNumber>
    </recommendedName>
    <alternativeName>
        <fullName evidence="8">D-xylose 1-dehydrogenase</fullName>
    </alternativeName>
    <alternativeName>
        <fullName evidence="7">D-xylose-NADP dehydrogenase</fullName>
    </alternativeName>
    <alternativeName>
        <fullName evidence="6">Dimeric dihydrodiol dehydrogenase</fullName>
    </alternativeName>
</protein>
<dbReference type="Proteomes" id="UP001174909">
    <property type="component" value="Unassembled WGS sequence"/>
</dbReference>
<sequence length="336" mass="36426">MTTLSWGVLGASLFAIEHMMPALQQAAGVRVHGIASRELAKAGAVAQRFGLAQAYGDYDSLLADPAIDVVYNPLPNHLHVPWTVKAARAGKHVLCEKPIALDAAEAASLIPVRDETGLQIQEAYVVLHHPQWQRVRALVREGRIGRLRAIQGWFSYRLEDPDNIRNKREMGGGGLLDIGVYPLLTARYVFGAEPVRVFAAIERHPTWDVDVLTSAVLAFPDGILNFTCSTLLAGHQHMVVHATKGGSSCPIPSPSRRAARPKSDLRFGRDLGAGRRGRRDAGEGQSVRAAGRSVFCAAVRGEAPPAFPLEESIKMMRILDALARSGESGRWEEVGA</sequence>
<comment type="catalytic activity">
    <reaction evidence="9">
        <text>(1R,2R)-1,2-dihydrobenzene-1,2-diol + NADP(+) = catechol + NADPH + H(+)</text>
        <dbReference type="Rhea" id="RHEA:16729"/>
        <dbReference type="ChEBI" id="CHEBI:10702"/>
        <dbReference type="ChEBI" id="CHEBI:15378"/>
        <dbReference type="ChEBI" id="CHEBI:18135"/>
        <dbReference type="ChEBI" id="CHEBI:57783"/>
        <dbReference type="ChEBI" id="CHEBI:58349"/>
        <dbReference type="EC" id="1.3.1.20"/>
    </reaction>
</comment>
<evidence type="ECO:0000313" key="15">
    <source>
        <dbReference type="Proteomes" id="UP001174909"/>
    </source>
</evidence>
<accession>A0AA35S0A6</accession>
<feature type="domain" description="GFO/IDH/MocA-like oxidoreductase" evidence="13">
    <location>
        <begin position="132"/>
        <end position="246"/>
    </location>
</feature>